<evidence type="ECO:0000313" key="1">
    <source>
        <dbReference type="EMBL" id="KAJ5069481.1"/>
    </source>
</evidence>
<organism evidence="1 2">
    <name type="scientific">Anaeramoeba ignava</name>
    <name type="common">Anaerobic marine amoeba</name>
    <dbReference type="NCBI Taxonomy" id="1746090"/>
    <lineage>
        <taxon>Eukaryota</taxon>
        <taxon>Metamonada</taxon>
        <taxon>Anaeramoebidae</taxon>
        <taxon>Anaeramoeba</taxon>
    </lineage>
</organism>
<proteinExistence type="predicted"/>
<dbReference type="AlphaFoldDB" id="A0A9Q0LB70"/>
<reference evidence="1" key="1">
    <citation type="submission" date="2022-10" db="EMBL/GenBank/DDBJ databases">
        <title>Novel sulphate-reducing endosymbionts in the free-living metamonad Anaeramoeba.</title>
        <authorList>
            <person name="Jerlstrom-Hultqvist J."/>
            <person name="Cepicka I."/>
            <person name="Gallot-Lavallee L."/>
            <person name="Salas-Leiva D."/>
            <person name="Curtis B.A."/>
            <person name="Zahonova K."/>
            <person name="Pipaliya S."/>
            <person name="Dacks J."/>
            <person name="Roger A.J."/>
        </authorList>
    </citation>
    <scope>NUCLEOTIDE SEQUENCE</scope>
    <source>
        <strain evidence="1">BMAN</strain>
    </source>
</reference>
<protein>
    <submittedName>
        <fullName evidence="1">Uncharacterized protein</fullName>
    </submittedName>
</protein>
<dbReference type="EMBL" id="JAPDFW010000103">
    <property type="protein sequence ID" value="KAJ5069481.1"/>
    <property type="molecule type" value="Genomic_DNA"/>
</dbReference>
<keyword evidence="2" id="KW-1185">Reference proteome</keyword>
<accession>A0A9Q0LB70</accession>
<name>A0A9Q0LB70_ANAIG</name>
<sequence length="187" mass="22054">MSCLVFSPLTSQSLNHQDSYRSKEFLEQSNDMHEINQLAGRLIFPTSASHFYRKYFPILYSKQKTSSDTYQARFVRFSEYSIQSNNSFNHIRTKQIFKQCNSSLKYLFYSRSSFFFYIITVAYPSLLHINSAIVQVQIFLKLPYDSPCLRLLICREQSIYTYYSISFCTVNLKLRFSCYLAPFGSIH</sequence>
<comment type="caution">
    <text evidence="1">The sequence shown here is derived from an EMBL/GenBank/DDBJ whole genome shotgun (WGS) entry which is preliminary data.</text>
</comment>
<evidence type="ECO:0000313" key="2">
    <source>
        <dbReference type="Proteomes" id="UP001149090"/>
    </source>
</evidence>
<dbReference type="Proteomes" id="UP001149090">
    <property type="component" value="Unassembled WGS sequence"/>
</dbReference>
<gene>
    <name evidence="1" type="ORF">M0811_02051</name>
</gene>